<evidence type="ECO:0000313" key="1">
    <source>
        <dbReference type="EMBL" id="OWK35920.1"/>
    </source>
</evidence>
<dbReference type="OrthoDB" id="238388at2"/>
<keyword evidence="2" id="KW-1185">Reference proteome</keyword>
<proteinExistence type="predicted"/>
<accession>A0A225D2V1</accession>
<evidence type="ECO:0000313" key="2">
    <source>
        <dbReference type="Proteomes" id="UP000214646"/>
    </source>
</evidence>
<dbReference type="Proteomes" id="UP000214646">
    <property type="component" value="Unassembled WGS sequence"/>
</dbReference>
<dbReference type="RefSeq" id="WP_088259009.1">
    <property type="nucleotide sequence ID" value="NZ_NIDE01000017.1"/>
</dbReference>
<protein>
    <submittedName>
        <fullName evidence="1">Uncharacterized protein</fullName>
    </submittedName>
</protein>
<name>A0A225D2V1_9BACT</name>
<reference evidence="2" key="1">
    <citation type="submission" date="2017-06" db="EMBL/GenBank/DDBJ databases">
        <title>Genome analysis of Fimbriiglobus ruber SP5, the first member of the order Planctomycetales with confirmed chitinolytic capability.</title>
        <authorList>
            <person name="Ravin N.V."/>
            <person name="Rakitin A.L."/>
            <person name="Ivanova A.A."/>
            <person name="Beletsky A.V."/>
            <person name="Kulichevskaya I.S."/>
            <person name="Mardanov A.V."/>
            <person name="Dedysh S.N."/>
        </authorList>
    </citation>
    <scope>NUCLEOTIDE SEQUENCE [LARGE SCALE GENOMIC DNA]</scope>
    <source>
        <strain evidence="2">SP5</strain>
    </source>
</reference>
<comment type="caution">
    <text evidence="1">The sequence shown here is derived from an EMBL/GenBank/DDBJ whole genome shotgun (WGS) entry which is preliminary data.</text>
</comment>
<organism evidence="1 2">
    <name type="scientific">Fimbriiglobus ruber</name>
    <dbReference type="NCBI Taxonomy" id="1908690"/>
    <lineage>
        <taxon>Bacteria</taxon>
        <taxon>Pseudomonadati</taxon>
        <taxon>Planctomycetota</taxon>
        <taxon>Planctomycetia</taxon>
        <taxon>Gemmatales</taxon>
        <taxon>Gemmataceae</taxon>
        <taxon>Fimbriiglobus</taxon>
    </lineage>
</organism>
<dbReference type="EMBL" id="NIDE01000017">
    <property type="protein sequence ID" value="OWK35920.1"/>
    <property type="molecule type" value="Genomic_DNA"/>
</dbReference>
<sequence>MISVDYEVTSEKALAGDLSLILRTADGQDATVSIGKLERRKGTIGLKVADAPWRRGPFARPGPGPGPGAKAAAGSLPQNFEMYLVRNENRYGKELARSFKVSNSIIMGETKFDKTMPRDWTTEEVTIFSKPPIEPPTPNANKGVGQDTALAGTTSQFSQRYVDPKLPLIGVDVKVGFWPVAGGREDCLSNLVPIYDQNYPDSGMTRVLAKPGYAVGAVAVKTNHFVNAIQITFMKLKEDNSGLDTKDSYVSEWLGPEKAGMKETKLGGDGRKVIGVVLNKGAILDGMALVMDSKR</sequence>
<dbReference type="AlphaFoldDB" id="A0A225D2V1"/>
<gene>
    <name evidence="1" type="ORF">FRUB_08483</name>
</gene>